<dbReference type="SUPFAM" id="SSF52047">
    <property type="entry name" value="RNI-like"/>
    <property type="match status" value="1"/>
</dbReference>
<organism evidence="1">
    <name type="scientific">Medioppia subpectinata</name>
    <dbReference type="NCBI Taxonomy" id="1979941"/>
    <lineage>
        <taxon>Eukaryota</taxon>
        <taxon>Metazoa</taxon>
        <taxon>Ecdysozoa</taxon>
        <taxon>Arthropoda</taxon>
        <taxon>Chelicerata</taxon>
        <taxon>Arachnida</taxon>
        <taxon>Acari</taxon>
        <taxon>Acariformes</taxon>
        <taxon>Sarcoptiformes</taxon>
        <taxon>Oribatida</taxon>
        <taxon>Brachypylina</taxon>
        <taxon>Oppioidea</taxon>
        <taxon>Oppiidae</taxon>
        <taxon>Medioppia</taxon>
    </lineage>
</organism>
<dbReference type="AlphaFoldDB" id="A0A7R9KZF2"/>
<dbReference type="InterPro" id="IPR032675">
    <property type="entry name" value="LRR_dom_sf"/>
</dbReference>
<sequence>MCSISETLIARLILTIHFTHSYLSSHYLRPDASRIETVGAERAAAEWLLKNGASVKWTQSNQWIKDYNTLALEDGKHSIKEIDATDSSITHIGFDHLKGLQSLDTFVIKSNGYIEDKALEMLGICSQSLKHLEIISCIGVTDKGVLSLTQLKNLKYLKLFDLPSVSDREKCLNHLKSGLNCDIDWKEVKPRK</sequence>
<evidence type="ECO:0000313" key="2">
    <source>
        <dbReference type="Proteomes" id="UP000759131"/>
    </source>
</evidence>
<dbReference type="Proteomes" id="UP000759131">
    <property type="component" value="Unassembled WGS sequence"/>
</dbReference>
<proteinExistence type="predicted"/>
<reference evidence="1" key="1">
    <citation type="submission" date="2020-11" db="EMBL/GenBank/DDBJ databases">
        <authorList>
            <person name="Tran Van P."/>
        </authorList>
    </citation>
    <scope>NUCLEOTIDE SEQUENCE</scope>
</reference>
<dbReference type="Gene3D" id="3.80.10.10">
    <property type="entry name" value="Ribonuclease Inhibitor"/>
    <property type="match status" value="1"/>
</dbReference>
<gene>
    <name evidence="1" type="ORF">OSB1V03_LOCUS12386</name>
</gene>
<dbReference type="EMBL" id="OC864843">
    <property type="protein sequence ID" value="CAD7631979.1"/>
    <property type="molecule type" value="Genomic_DNA"/>
</dbReference>
<keyword evidence="2" id="KW-1185">Reference proteome</keyword>
<evidence type="ECO:0000313" key="1">
    <source>
        <dbReference type="EMBL" id="CAD7631979.1"/>
    </source>
</evidence>
<name>A0A7R9KZF2_9ACAR</name>
<evidence type="ECO:0008006" key="3">
    <source>
        <dbReference type="Google" id="ProtNLM"/>
    </source>
</evidence>
<protein>
    <recommendedName>
        <fullName evidence="3">ATP synthase subunit s, mitochondrial</fullName>
    </recommendedName>
</protein>
<dbReference type="EMBL" id="CAJPIZ010010268">
    <property type="protein sequence ID" value="CAG2112409.1"/>
    <property type="molecule type" value="Genomic_DNA"/>
</dbReference>
<accession>A0A7R9KZF2</accession>
<dbReference type="OrthoDB" id="5859291at2759"/>